<evidence type="ECO:0000256" key="1">
    <source>
        <dbReference type="ARBA" id="ARBA00022741"/>
    </source>
</evidence>
<dbReference type="InterPro" id="IPR002078">
    <property type="entry name" value="Sigma_54_int"/>
</dbReference>
<evidence type="ECO:0000256" key="3">
    <source>
        <dbReference type="ARBA" id="ARBA00023015"/>
    </source>
</evidence>
<dbReference type="InterPro" id="IPR002197">
    <property type="entry name" value="HTH_Fis"/>
</dbReference>
<dbReference type="FunFam" id="3.40.50.300:FF:000006">
    <property type="entry name" value="DNA-binding transcriptional regulator NtrC"/>
    <property type="match status" value="1"/>
</dbReference>
<dbReference type="PRINTS" id="PR01590">
    <property type="entry name" value="HTHFIS"/>
</dbReference>
<dbReference type="InterPro" id="IPR025662">
    <property type="entry name" value="Sigma_54_int_dom_ATP-bd_1"/>
</dbReference>
<dbReference type="PROSITE" id="PS00688">
    <property type="entry name" value="SIGMA54_INTERACT_3"/>
    <property type="match status" value="1"/>
</dbReference>
<comment type="caution">
    <text evidence="8">The sequence shown here is derived from an EMBL/GenBank/DDBJ whole genome shotgun (WGS) entry which is preliminary data.</text>
</comment>
<dbReference type="InterPro" id="IPR009057">
    <property type="entry name" value="Homeodomain-like_sf"/>
</dbReference>
<dbReference type="CDD" id="cd00009">
    <property type="entry name" value="AAA"/>
    <property type="match status" value="1"/>
</dbReference>
<dbReference type="GO" id="GO:0043565">
    <property type="term" value="F:sequence-specific DNA binding"/>
    <property type="evidence" value="ECO:0007669"/>
    <property type="project" value="InterPro"/>
</dbReference>
<protein>
    <submittedName>
        <fullName evidence="8">Transcriptional regulator with PAS, ATPase and Fis domain</fullName>
    </submittedName>
</protein>
<dbReference type="InterPro" id="IPR058031">
    <property type="entry name" value="AAA_lid_NorR"/>
</dbReference>
<name>A0A852TE87_9BACI</name>
<dbReference type="Pfam" id="PF00989">
    <property type="entry name" value="PAS"/>
    <property type="match status" value="1"/>
</dbReference>
<evidence type="ECO:0000313" key="8">
    <source>
        <dbReference type="EMBL" id="NYE06349.1"/>
    </source>
</evidence>
<dbReference type="InterPro" id="IPR025944">
    <property type="entry name" value="Sigma_54_int_dom_CS"/>
</dbReference>
<dbReference type="GO" id="GO:0006355">
    <property type="term" value="P:regulation of DNA-templated transcription"/>
    <property type="evidence" value="ECO:0007669"/>
    <property type="project" value="InterPro"/>
</dbReference>
<dbReference type="PANTHER" id="PTHR32071:SF57">
    <property type="entry name" value="C4-DICARBOXYLATE TRANSPORT TRANSCRIPTIONAL REGULATORY PROTEIN DCTD"/>
    <property type="match status" value="1"/>
</dbReference>
<keyword evidence="3" id="KW-0805">Transcription regulation</keyword>
<evidence type="ECO:0000256" key="2">
    <source>
        <dbReference type="ARBA" id="ARBA00022840"/>
    </source>
</evidence>
<dbReference type="PROSITE" id="PS00675">
    <property type="entry name" value="SIGMA54_INTERACT_1"/>
    <property type="match status" value="1"/>
</dbReference>
<feature type="domain" description="PAS" evidence="7">
    <location>
        <begin position="137"/>
        <end position="199"/>
    </location>
</feature>
<dbReference type="InterPro" id="IPR035965">
    <property type="entry name" value="PAS-like_dom_sf"/>
</dbReference>
<dbReference type="SUPFAM" id="SSF55785">
    <property type="entry name" value="PYP-like sensor domain (PAS domain)"/>
    <property type="match status" value="1"/>
</dbReference>
<reference evidence="9" key="1">
    <citation type="submission" date="2020-07" db="EMBL/GenBank/DDBJ databases">
        <authorList>
            <person name="Partida-Martinez L."/>
            <person name="Huntemann M."/>
            <person name="Clum A."/>
            <person name="Wang J."/>
            <person name="Palaniappan K."/>
            <person name="Ritter S."/>
            <person name="Chen I.-M."/>
            <person name="Stamatis D."/>
            <person name="Reddy T."/>
            <person name="O'Malley R."/>
            <person name="Daum C."/>
            <person name="Shapiro N."/>
            <person name="Ivanova N."/>
            <person name="Kyrpides N."/>
            <person name="Woyke T."/>
        </authorList>
    </citation>
    <scope>NUCLEOTIDE SEQUENCE [LARGE SCALE GENOMIC DNA]</scope>
    <source>
        <strain evidence="9">AT2.8</strain>
    </source>
</reference>
<accession>A0A852TE87</accession>
<dbReference type="InterPro" id="IPR000014">
    <property type="entry name" value="PAS"/>
</dbReference>
<dbReference type="PROSITE" id="PS50045">
    <property type="entry name" value="SIGMA54_INTERACT_4"/>
    <property type="match status" value="1"/>
</dbReference>
<evidence type="ECO:0000259" key="7">
    <source>
        <dbReference type="PROSITE" id="PS50112"/>
    </source>
</evidence>
<dbReference type="SUPFAM" id="SSF52540">
    <property type="entry name" value="P-loop containing nucleoside triphosphate hydrolases"/>
    <property type="match status" value="1"/>
</dbReference>
<feature type="domain" description="Sigma-54 factor interaction" evidence="6">
    <location>
        <begin position="266"/>
        <end position="496"/>
    </location>
</feature>
<organism evidence="8 9">
    <name type="scientific">Neobacillus niacini</name>
    <dbReference type="NCBI Taxonomy" id="86668"/>
    <lineage>
        <taxon>Bacteria</taxon>
        <taxon>Bacillati</taxon>
        <taxon>Bacillota</taxon>
        <taxon>Bacilli</taxon>
        <taxon>Bacillales</taxon>
        <taxon>Bacillaceae</taxon>
        <taxon>Neobacillus</taxon>
    </lineage>
</organism>
<dbReference type="GO" id="GO:0005524">
    <property type="term" value="F:ATP binding"/>
    <property type="evidence" value="ECO:0007669"/>
    <property type="project" value="UniProtKB-KW"/>
</dbReference>
<proteinExistence type="predicted"/>
<dbReference type="Pfam" id="PF00158">
    <property type="entry name" value="Sigma54_activat"/>
    <property type="match status" value="1"/>
</dbReference>
<dbReference type="AlphaFoldDB" id="A0A852TE87"/>
<dbReference type="EMBL" id="JACCBX010000006">
    <property type="protein sequence ID" value="NYE06349.1"/>
    <property type="molecule type" value="Genomic_DNA"/>
</dbReference>
<dbReference type="Gene3D" id="1.10.8.60">
    <property type="match status" value="1"/>
</dbReference>
<dbReference type="InterPro" id="IPR025943">
    <property type="entry name" value="Sigma_54_int_dom_ATP-bd_2"/>
</dbReference>
<keyword evidence="4" id="KW-0238">DNA-binding</keyword>
<dbReference type="CDD" id="cd00130">
    <property type="entry name" value="PAS"/>
    <property type="match status" value="1"/>
</dbReference>
<dbReference type="Gene3D" id="3.30.450.20">
    <property type="entry name" value="PAS domain"/>
    <property type="match status" value="1"/>
</dbReference>
<keyword evidence="2" id="KW-0067">ATP-binding</keyword>
<dbReference type="InterPro" id="IPR003593">
    <property type="entry name" value="AAA+_ATPase"/>
</dbReference>
<dbReference type="SMART" id="SM00091">
    <property type="entry name" value="PAS"/>
    <property type="match status" value="1"/>
</dbReference>
<evidence type="ECO:0000256" key="4">
    <source>
        <dbReference type="ARBA" id="ARBA00023125"/>
    </source>
</evidence>
<dbReference type="PROSITE" id="PS00676">
    <property type="entry name" value="SIGMA54_INTERACT_2"/>
    <property type="match status" value="1"/>
</dbReference>
<keyword evidence="1" id="KW-0547">Nucleotide-binding</keyword>
<keyword evidence="5" id="KW-0804">Transcription</keyword>
<dbReference type="Pfam" id="PF25601">
    <property type="entry name" value="AAA_lid_14"/>
    <property type="match status" value="1"/>
</dbReference>
<dbReference type="SUPFAM" id="SSF46689">
    <property type="entry name" value="Homeodomain-like"/>
    <property type="match status" value="1"/>
</dbReference>
<dbReference type="Gene3D" id="3.40.50.300">
    <property type="entry name" value="P-loop containing nucleotide triphosphate hydrolases"/>
    <property type="match status" value="1"/>
</dbReference>
<dbReference type="SMART" id="SM00382">
    <property type="entry name" value="AAA"/>
    <property type="match status" value="1"/>
</dbReference>
<dbReference type="Proteomes" id="UP000548423">
    <property type="component" value="Unassembled WGS sequence"/>
</dbReference>
<dbReference type="PROSITE" id="PS50112">
    <property type="entry name" value="PAS"/>
    <property type="match status" value="1"/>
</dbReference>
<sequence>MITIEQPLIDCFQKVCRSIGSFETGLTEIFLLTNLDGYYCQYDILKKKIIVDENQSDRVNQVKWEEYIHSDDISYEESQSQWIYTCPVSHNGEHKYMLMVKYPEKDNQKLILILDILAKQLSYQLVTQPNLQSLFLQSKYQKQITNTIDEGYLTVDKKGIITFINETGSNMLGIGENEIIGQLLVDVLSNFKPSPLETLYTKENWVNREGFFDLPKGKIHLIFSVTPLFEKGLPVGIVVTFREMKIIMKKLESFVSINPIFQFEDLIYKSCSMRELVKTAKVAAKTESNILIEGESGTGKELIAQAIHNHSQRKGKPFIVIDCSSIPRDLVESELFGYIDGAFTGARKGGRLGKFEVANGGTVFLDEIGEMPLEIQVKLLRVLQTRTITRVGGYDPIPCNVRIIAATNRHLETEVENENFRLDLYYRLNVLQLTVPPLKEREGDIPLLTKTLVEVAANRTNRYSPIISLETMNILESYSWPGNIRELENVIERAILIAHDVIEPDHLPKYILHADQISEKRMFEPISLTDKRAVSVKEMEKELIINMLKKMNGNKSLAARKLGISRSSLYEKIAKYKIECVNEFQ</sequence>
<evidence type="ECO:0000259" key="6">
    <source>
        <dbReference type="PROSITE" id="PS50045"/>
    </source>
</evidence>
<evidence type="ECO:0000256" key="5">
    <source>
        <dbReference type="ARBA" id="ARBA00023163"/>
    </source>
</evidence>
<reference evidence="9" key="2">
    <citation type="submission" date="2020-08" db="EMBL/GenBank/DDBJ databases">
        <title>The Agave Microbiome: Exploring the role of microbial communities in plant adaptations to desert environments.</title>
        <authorList>
            <person name="Partida-Martinez L.P."/>
        </authorList>
    </citation>
    <scope>NUCLEOTIDE SEQUENCE [LARGE SCALE GENOMIC DNA]</scope>
    <source>
        <strain evidence="9">AT2.8</strain>
    </source>
</reference>
<dbReference type="PANTHER" id="PTHR32071">
    <property type="entry name" value="TRANSCRIPTIONAL REGULATORY PROTEIN"/>
    <property type="match status" value="1"/>
</dbReference>
<dbReference type="Pfam" id="PF02954">
    <property type="entry name" value="HTH_8"/>
    <property type="match status" value="1"/>
</dbReference>
<dbReference type="InterPro" id="IPR027417">
    <property type="entry name" value="P-loop_NTPase"/>
</dbReference>
<dbReference type="Gene3D" id="1.10.10.60">
    <property type="entry name" value="Homeodomain-like"/>
    <property type="match status" value="1"/>
</dbReference>
<gene>
    <name evidence="8" type="ORF">F4694_003129</name>
</gene>
<evidence type="ECO:0000313" key="9">
    <source>
        <dbReference type="Proteomes" id="UP000548423"/>
    </source>
</evidence>
<dbReference type="InterPro" id="IPR013767">
    <property type="entry name" value="PAS_fold"/>
</dbReference>